<accession>A0ABU4RC22</accession>
<dbReference type="PROSITE" id="PS51257">
    <property type="entry name" value="PROKAR_LIPOPROTEIN"/>
    <property type="match status" value="1"/>
</dbReference>
<organism evidence="2 3">
    <name type="scientific">Flavobacterium cupriresistens</name>
    <dbReference type="NCBI Taxonomy" id="2893885"/>
    <lineage>
        <taxon>Bacteria</taxon>
        <taxon>Pseudomonadati</taxon>
        <taxon>Bacteroidota</taxon>
        <taxon>Flavobacteriia</taxon>
        <taxon>Flavobacteriales</taxon>
        <taxon>Flavobacteriaceae</taxon>
        <taxon>Flavobacterium</taxon>
    </lineage>
</organism>
<reference evidence="2 3" key="1">
    <citation type="submission" date="2023-11" db="EMBL/GenBank/DDBJ databases">
        <title>Unpublished Manusciprt.</title>
        <authorList>
            <person name="Saticioglu I.B."/>
            <person name="Ay H."/>
            <person name="Ajmi N."/>
            <person name="Altun S."/>
            <person name="Duman M."/>
        </authorList>
    </citation>
    <scope>NUCLEOTIDE SEQUENCE [LARGE SCALE GENOMIC DNA]</scope>
    <source>
        <strain evidence="2 3">Fl-318</strain>
    </source>
</reference>
<evidence type="ECO:0000259" key="1">
    <source>
        <dbReference type="PROSITE" id="PS51549"/>
    </source>
</evidence>
<sequence length="138" mass="14900">MKNTIYLLFLISVLSSCESEGELTRKPVGSVEIPETAVVTSSGNFAPTSGHSVSGSAKIYSDGTHRNLALENFTVTNGPDLKVYLSKSSSPVNFVNLGSLGNGTNQAFRIPDNVDLSVYPYVLIHCQQFNHLFAFAKL</sequence>
<evidence type="ECO:0000313" key="2">
    <source>
        <dbReference type="EMBL" id="MDX6189403.1"/>
    </source>
</evidence>
<feature type="domain" description="DM13" evidence="1">
    <location>
        <begin position="43"/>
        <end position="138"/>
    </location>
</feature>
<name>A0ABU4RC22_9FLAO</name>
<dbReference type="Proteomes" id="UP001273350">
    <property type="component" value="Unassembled WGS sequence"/>
</dbReference>
<protein>
    <submittedName>
        <fullName evidence="2">DM13 domain-containing protein</fullName>
    </submittedName>
</protein>
<dbReference type="InterPro" id="IPR019545">
    <property type="entry name" value="DM13_domain"/>
</dbReference>
<evidence type="ECO:0000313" key="3">
    <source>
        <dbReference type="Proteomes" id="UP001273350"/>
    </source>
</evidence>
<dbReference type="RefSeq" id="WP_230002087.1">
    <property type="nucleotide sequence ID" value="NZ_CP087134.1"/>
</dbReference>
<keyword evidence="3" id="KW-1185">Reference proteome</keyword>
<dbReference type="PROSITE" id="PS51549">
    <property type="entry name" value="DM13"/>
    <property type="match status" value="1"/>
</dbReference>
<dbReference type="Pfam" id="PF10517">
    <property type="entry name" value="DM13"/>
    <property type="match status" value="1"/>
</dbReference>
<proteinExistence type="predicted"/>
<dbReference type="EMBL" id="JAWXVI010000004">
    <property type="protein sequence ID" value="MDX6189403.1"/>
    <property type="molecule type" value="Genomic_DNA"/>
</dbReference>
<comment type="caution">
    <text evidence="2">The sequence shown here is derived from an EMBL/GenBank/DDBJ whole genome shotgun (WGS) entry which is preliminary data.</text>
</comment>
<gene>
    <name evidence="2" type="ORF">SGQ83_08600</name>
</gene>